<comment type="caution">
    <text evidence="1">The sequence shown here is derived from an EMBL/GenBank/DDBJ whole genome shotgun (WGS) entry which is preliminary data.</text>
</comment>
<dbReference type="Proteomes" id="UP000823775">
    <property type="component" value="Unassembled WGS sequence"/>
</dbReference>
<evidence type="ECO:0000313" key="2">
    <source>
        <dbReference type="Proteomes" id="UP000823775"/>
    </source>
</evidence>
<gene>
    <name evidence="1" type="ORF">HAX54_042377</name>
</gene>
<accession>A0ABS8SMH8</accession>
<proteinExistence type="predicted"/>
<organism evidence="1 2">
    <name type="scientific">Datura stramonium</name>
    <name type="common">Jimsonweed</name>
    <name type="synonym">Common thornapple</name>
    <dbReference type="NCBI Taxonomy" id="4076"/>
    <lineage>
        <taxon>Eukaryota</taxon>
        <taxon>Viridiplantae</taxon>
        <taxon>Streptophyta</taxon>
        <taxon>Embryophyta</taxon>
        <taxon>Tracheophyta</taxon>
        <taxon>Spermatophyta</taxon>
        <taxon>Magnoliopsida</taxon>
        <taxon>eudicotyledons</taxon>
        <taxon>Gunneridae</taxon>
        <taxon>Pentapetalae</taxon>
        <taxon>asterids</taxon>
        <taxon>lamiids</taxon>
        <taxon>Solanales</taxon>
        <taxon>Solanaceae</taxon>
        <taxon>Solanoideae</taxon>
        <taxon>Datureae</taxon>
        <taxon>Datura</taxon>
    </lineage>
</organism>
<evidence type="ECO:0000313" key="1">
    <source>
        <dbReference type="EMBL" id="MCD7459947.1"/>
    </source>
</evidence>
<reference evidence="1 2" key="1">
    <citation type="journal article" date="2021" name="BMC Genomics">
        <title>Datura genome reveals duplications of psychoactive alkaloid biosynthetic genes and high mutation rate following tissue culture.</title>
        <authorList>
            <person name="Rajewski A."/>
            <person name="Carter-House D."/>
            <person name="Stajich J."/>
            <person name="Litt A."/>
        </authorList>
    </citation>
    <scope>NUCLEOTIDE SEQUENCE [LARGE SCALE GENOMIC DNA]</scope>
    <source>
        <strain evidence="1">AR-01</strain>
    </source>
</reference>
<keyword evidence="2" id="KW-1185">Reference proteome</keyword>
<dbReference type="EMBL" id="JACEIK010000623">
    <property type="protein sequence ID" value="MCD7459947.1"/>
    <property type="molecule type" value="Genomic_DNA"/>
</dbReference>
<sequence>VEPVAYEDLKVCDCFWQGRACELVILAIVGAKSEFAMTEVIEGPRVELSDT</sequence>
<name>A0ABS8SMH8_DATST</name>
<feature type="non-terminal residue" evidence="1">
    <location>
        <position position="51"/>
    </location>
</feature>
<feature type="non-terminal residue" evidence="1">
    <location>
        <position position="1"/>
    </location>
</feature>
<protein>
    <submittedName>
        <fullName evidence="1">Uncharacterized protein</fullName>
    </submittedName>
</protein>